<evidence type="ECO:0000313" key="3">
    <source>
        <dbReference type="EMBL" id="KAF2876845.1"/>
    </source>
</evidence>
<feature type="compositionally biased region" description="Low complexity" evidence="1">
    <location>
        <begin position="165"/>
        <end position="178"/>
    </location>
</feature>
<feature type="non-terminal residue" evidence="3">
    <location>
        <position position="1"/>
    </location>
</feature>
<dbReference type="Proteomes" id="UP000481861">
    <property type="component" value="Unassembled WGS sequence"/>
</dbReference>
<dbReference type="GO" id="GO:0005576">
    <property type="term" value="C:extracellular region"/>
    <property type="evidence" value="ECO:0007669"/>
    <property type="project" value="InterPro"/>
</dbReference>
<dbReference type="Gene3D" id="3.40.33.10">
    <property type="entry name" value="CAP"/>
    <property type="match status" value="1"/>
</dbReference>
<reference evidence="3 4" key="1">
    <citation type="submission" date="2020-01" db="EMBL/GenBank/DDBJ databases">
        <authorList>
            <consortium name="DOE Joint Genome Institute"/>
            <person name="Haridas S."/>
            <person name="Albert R."/>
            <person name="Binder M."/>
            <person name="Bloem J."/>
            <person name="Labutti K."/>
            <person name="Salamov A."/>
            <person name="Andreopoulos B."/>
            <person name="Baker S.E."/>
            <person name="Barry K."/>
            <person name="Bills G."/>
            <person name="Bluhm B.H."/>
            <person name="Cannon C."/>
            <person name="Castanera R."/>
            <person name="Culley D.E."/>
            <person name="Daum C."/>
            <person name="Ezra D."/>
            <person name="Gonzalez J.B."/>
            <person name="Henrissat B."/>
            <person name="Kuo A."/>
            <person name="Liang C."/>
            <person name="Lipzen A."/>
            <person name="Lutzoni F."/>
            <person name="Magnuson J."/>
            <person name="Mondo S."/>
            <person name="Nolan M."/>
            <person name="Ohm R."/>
            <person name="Pangilinan J."/>
            <person name="Park H.-J.H."/>
            <person name="Ramirez L."/>
            <person name="Alfaro M."/>
            <person name="Sun H."/>
            <person name="Tritt A."/>
            <person name="Yoshinaga Y."/>
            <person name="Zwiers L.-H.L."/>
            <person name="Turgeon B.G."/>
            <person name="Goodwin S.B."/>
            <person name="Spatafora J.W."/>
            <person name="Crous P.W."/>
            <person name="Grigoriev I.V."/>
        </authorList>
    </citation>
    <scope>NUCLEOTIDE SEQUENCE [LARGE SCALE GENOMIC DNA]</scope>
    <source>
        <strain evidence="3 4">CBS 611.86</strain>
    </source>
</reference>
<dbReference type="OrthoDB" id="337038at2759"/>
<proteinExistence type="predicted"/>
<dbReference type="PANTHER" id="PTHR10334">
    <property type="entry name" value="CYSTEINE-RICH SECRETORY PROTEIN-RELATED"/>
    <property type="match status" value="1"/>
</dbReference>
<feature type="region of interest" description="Disordered" evidence="1">
    <location>
        <begin position="154"/>
        <end position="178"/>
    </location>
</feature>
<dbReference type="InterPro" id="IPR001283">
    <property type="entry name" value="CRISP-related"/>
</dbReference>
<keyword evidence="4" id="KW-1185">Reference proteome</keyword>
<protein>
    <submittedName>
        <fullName evidence="3">CAP domain-containing protein</fullName>
    </submittedName>
</protein>
<dbReference type="SMART" id="SM00198">
    <property type="entry name" value="SCP"/>
    <property type="match status" value="1"/>
</dbReference>
<dbReference type="AlphaFoldDB" id="A0A7C8MWU3"/>
<evidence type="ECO:0000313" key="4">
    <source>
        <dbReference type="Proteomes" id="UP000481861"/>
    </source>
</evidence>
<dbReference type="SUPFAM" id="SSF55797">
    <property type="entry name" value="PR-1-like"/>
    <property type="match status" value="1"/>
</dbReference>
<dbReference type="PROSITE" id="PS01010">
    <property type="entry name" value="CRISP_2"/>
    <property type="match status" value="1"/>
</dbReference>
<evidence type="ECO:0000256" key="1">
    <source>
        <dbReference type="SAM" id="MobiDB-lite"/>
    </source>
</evidence>
<organism evidence="3 4">
    <name type="scientific">Massariosphaeria phaeospora</name>
    <dbReference type="NCBI Taxonomy" id="100035"/>
    <lineage>
        <taxon>Eukaryota</taxon>
        <taxon>Fungi</taxon>
        <taxon>Dikarya</taxon>
        <taxon>Ascomycota</taxon>
        <taxon>Pezizomycotina</taxon>
        <taxon>Dothideomycetes</taxon>
        <taxon>Pleosporomycetidae</taxon>
        <taxon>Pleosporales</taxon>
        <taxon>Pleosporales incertae sedis</taxon>
        <taxon>Massariosphaeria</taxon>
    </lineage>
</organism>
<dbReference type="InterPro" id="IPR018244">
    <property type="entry name" value="Allrgn_V5/Tpx1_CS"/>
</dbReference>
<dbReference type="PROSITE" id="PS01009">
    <property type="entry name" value="CRISP_1"/>
    <property type="match status" value="1"/>
</dbReference>
<dbReference type="EMBL" id="JAADJZ010000003">
    <property type="protein sequence ID" value="KAF2876845.1"/>
    <property type="molecule type" value="Genomic_DNA"/>
</dbReference>
<dbReference type="Pfam" id="PF00188">
    <property type="entry name" value="CAP"/>
    <property type="match status" value="1"/>
</dbReference>
<sequence>QQQLEEAPAQYTDDAAFRKTVLDVSNTYRRQHNATRLRWNESLAEYAREWSAGCVFEHSDGPHGENLASGYPNASAAILAWGHERTTYDFRSGDFSRETGHFTQLVWKATTSMGCGRTQCDGRGGVSRGGAPGWYLVCSYHPRGNMLGAFVDNVQPRIPDDEQEQQQPDEGPDSPEVP</sequence>
<evidence type="ECO:0000259" key="2">
    <source>
        <dbReference type="SMART" id="SM00198"/>
    </source>
</evidence>
<feature type="non-terminal residue" evidence="3">
    <location>
        <position position="178"/>
    </location>
</feature>
<name>A0A7C8MWU3_9PLEO</name>
<feature type="domain" description="SCP" evidence="2">
    <location>
        <begin position="16"/>
        <end position="148"/>
    </location>
</feature>
<dbReference type="InterPro" id="IPR014044">
    <property type="entry name" value="CAP_dom"/>
</dbReference>
<accession>A0A7C8MWU3</accession>
<dbReference type="PRINTS" id="PR00837">
    <property type="entry name" value="V5TPXLIKE"/>
</dbReference>
<comment type="caution">
    <text evidence="3">The sequence shown here is derived from an EMBL/GenBank/DDBJ whole genome shotgun (WGS) entry which is preliminary data.</text>
</comment>
<gene>
    <name evidence="3" type="ORF">BDV95DRAFT_467784</name>
</gene>
<dbReference type="InterPro" id="IPR035940">
    <property type="entry name" value="CAP_sf"/>
</dbReference>